<name>A0A9R1XV03_LACSA</name>
<accession>A0A9R1XV03</accession>
<sequence length="134" mass="15435">MYKCKSTSVFLPLFILVNPILQNYRDMSELMSNKSMYVCQNAPLTCQIWFTCKGQLIYTREQSVAFRWDIRSIKALSFVPAGKETMLTLYHAIDANVEAKSIRCLENSMKSEKPQGLSASELHYELEYSKTESI</sequence>
<feature type="signal peptide" evidence="1">
    <location>
        <begin position="1"/>
        <end position="22"/>
    </location>
</feature>
<gene>
    <name evidence="2" type="ORF">LSAT_V11C200057990</name>
</gene>
<evidence type="ECO:0000313" key="2">
    <source>
        <dbReference type="EMBL" id="KAJ0222514.1"/>
    </source>
</evidence>
<keyword evidence="3" id="KW-1185">Reference proteome</keyword>
<dbReference type="AlphaFoldDB" id="A0A9R1XV03"/>
<proteinExistence type="predicted"/>
<keyword evidence="1" id="KW-0732">Signal</keyword>
<comment type="caution">
    <text evidence="2">The sequence shown here is derived from an EMBL/GenBank/DDBJ whole genome shotgun (WGS) entry which is preliminary data.</text>
</comment>
<dbReference type="EMBL" id="NBSK02000002">
    <property type="protein sequence ID" value="KAJ0222514.1"/>
    <property type="molecule type" value="Genomic_DNA"/>
</dbReference>
<evidence type="ECO:0000313" key="3">
    <source>
        <dbReference type="Proteomes" id="UP000235145"/>
    </source>
</evidence>
<evidence type="ECO:0000256" key="1">
    <source>
        <dbReference type="SAM" id="SignalP"/>
    </source>
</evidence>
<reference evidence="2 3" key="1">
    <citation type="journal article" date="2017" name="Nat. Commun.">
        <title>Genome assembly with in vitro proximity ligation data and whole-genome triplication in lettuce.</title>
        <authorList>
            <person name="Reyes-Chin-Wo S."/>
            <person name="Wang Z."/>
            <person name="Yang X."/>
            <person name="Kozik A."/>
            <person name="Arikit S."/>
            <person name="Song C."/>
            <person name="Xia L."/>
            <person name="Froenicke L."/>
            <person name="Lavelle D.O."/>
            <person name="Truco M.J."/>
            <person name="Xia R."/>
            <person name="Zhu S."/>
            <person name="Xu C."/>
            <person name="Xu H."/>
            <person name="Xu X."/>
            <person name="Cox K."/>
            <person name="Korf I."/>
            <person name="Meyers B.C."/>
            <person name="Michelmore R.W."/>
        </authorList>
    </citation>
    <scope>NUCLEOTIDE SEQUENCE [LARGE SCALE GENOMIC DNA]</scope>
    <source>
        <strain evidence="3">cv. Salinas</strain>
        <tissue evidence="2">Seedlings</tissue>
    </source>
</reference>
<dbReference type="Proteomes" id="UP000235145">
    <property type="component" value="Unassembled WGS sequence"/>
</dbReference>
<feature type="chain" id="PRO_5040483617" evidence="1">
    <location>
        <begin position="23"/>
        <end position="134"/>
    </location>
</feature>
<organism evidence="2 3">
    <name type="scientific">Lactuca sativa</name>
    <name type="common">Garden lettuce</name>
    <dbReference type="NCBI Taxonomy" id="4236"/>
    <lineage>
        <taxon>Eukaryota</taxon>
        <taxon>Viridiplantae</taxon>
        <taxon>Streptophyta</taxon>
        <taxon>Embryophyta</taxon>
        <taxon>Tracheophyta</taxon>
        <taxon>Spermatophyta</taxon>
        <taxon>Magnoliopsida</taxon>
        <taxon>eudicotyledons</taxon>
        <taxon>Gunneridae</taxon>
        <taxon>Pentapetalae</taxon>
        <taxon>asterids</taxon>
        <taxon>campanulids</taxon>
        <taxon>Asterales</taxon>
        <taxon>Asteraceae</taxon>
        <taxon>Cichorioideae</taxon>
        <taxon>Cichorieae</taxon>
        <taxon>Lactucinae</taxon>
        <taxon>Lactuca</taxon>
    </lineage>
</organism>
<protein>
    <submittedName>
        <fullName evidence="2">Uncharacterized protein</fullName>
    </submittedName>
</protein>